<comment type="caution">
    <text evidence="1">The sequence shown here is derived from an EMBL/GenBank/DDBJ whole genome shotgun (WGS) entry which is preliminary data.</text>
</comment>
<accession>A0ACB8E2J7</accession>
<organism evidence="1 2">
    <name type="scientific">Dermacentor silvarum</name>
    <name type="common">Tick</name>
    <dbReference type="NCBI Taxonomy" id="543639"/>
    <lineage>
        <taxon>Eukaryota</taxon>
        <taxon>Metazoa</taxon>
        <taxon>Ecdysozoa</taxon>
        <taxon>Arthropoda</taxon>
        <taxon>Chelicerata</taxon>
        <taxon>Arachnida</taxon>
        <taxon>Acari</taxon>
        <taxon>Parasitiformes</taxon>
        <taxon>Ixodida</taxon>
        <taxon>Ixodoidea</taxon>
        <taxon>Ixodidae</taxon>
        <taxon>Rhipicephalinae</taxon>
        <taxon>Dermacentor</taxon>
    </lineage>
</organism>
<sequence length="195" mass="21219">MRCSCVSISAPQSLHLVHIPVSWKRLRYTYESAQCPCPRLEQEAASNAVIIKALRTDTGLVSPVEFKGGLRLHFLAPDGGFSFLYASADLDGPLGCSVGRDFFTKEAVLLLDLLHSACPVGSHACRREILENSVSPLRAWQGEEMATVGARRFSGLEARPSHISLHGLIGYLAMASKSSAPSLPLLTLQPLSCWW</sequence>
<gene>
    <name evidence="1" type="ORF">HPB49_019722</name>
</gene>
<evidence type="ECO:0000313" key="2">
    <source>
        <dbReference type="Proteomes" id="UP000821865"/>
    </source>
</evidence>
<protein>
    <submittedName>
        <fullName evidence="1">Uncharacterized protein</fullName>
    </submittedName>
</protein>
<keyword evidence="2" id="KW-1185">Reference proteome</keyword>
<name>A0ACB8E2J7_DERSI</name>
<dbReference type="Proteomes" id="UP000821865">
    <property type="component" value="Chromosome 1"/>
</dbReference>
<reference evidence="1" key="1">
    <citation type="submission" date="2020-05" db="EMBL/GenBank/DDBJ databases">
        <title>Large-scale comparative analyses of tick genomes elucidate their genetic diversity and vector capacities.</title>
        <authorList>
            <person name="Jia N."/>
            <person name="Wang J."/>
            <person name="Shi W."/>
            <person name="Du L."/>
            <person name="Sun Y."/>
            <person name="Zhan W."/>
            <person name="Jiang J."/>
            <person name="Wang Q."/>
            <person name="Zhang B."/>
            <person name="Ji P."/>
            <person name="Sakyi L.B."/>
            <person name="Cui X."/>
            <person name="Yuan T."/>
            <person name="Jiang B."/>
            <person name="Yang W."/>
            <person name="Lam T.T.-Y."/>
            <person name="Chang Q."/>
            <person name="Ding S."/>
            <person name="Wang X."/>
            <person name="Zhu J."/>
            <person name="Ruan X."/>
            <person name="Zhao L."/>
            <person name="Wei J."/>
            <person name="Que T."/>
            <person name="Du C."/>
            <person name="Cheng J."/>
            <person name="Dai P."/>
            <person name="Han X."/>
            <person name="Huang E."/>
            <person name="Gao Y."/>
            <person name="Liu J."/>
            <person name="Shao H."/>
            <person name="Ye R."/>
            <person name="Li L."/>
            <person name="Wei W."/>
            <person name="Wang X."/>
            <person name="Wang C."/>
            <person name="Yang T."/>
            <person name="Huo Q."/>
            <person name="Li W."/>
            <person name="Guo W."/>
            <person name="Chen H."/>
            <person name="Zhou L."/>
            <person name="Ni X."/>
            <person name="Tian J."/>
            <person name="Zhou Y."/>
            <person name="Sheng Y."/>
            <person name="Liu T."/>
            <person name="Pan Y."/>
            <person name="Xia L."/>
            <person name="Li J."/>
            <person name="Zhao F."/>
            <person name="Cao W."/>
        </authorList>
    </citation>
    <scope>NUCLEOTIDE SEQUENCE</scope>
    <source>
        <strain evidence="1">Dsil-2018</strain>
    </source>
</reference>
<proteinExistence type="predicted"/>
<dbReference type="EMBL" id="CM023470">
    <property type="protein sequence ID" value="KAH7980860.1"/>
    <property type="molecule type" value="Genomic_DNA"/>
</dbReference>
<evidence type="ECO:0000313" key="1">
    <source>
        <dbReference type="EMBL" id="KAH7980860.1"/>
    </source>
</evidence>